<proteinExistence type="predicted"/>
<evidence type="ECO:0000313" key="2">
    <source>
        <dbReference type="Proteomes" id="UP001222027"/>
    </source>
</evidence>
<reference evidence="1 2" key="1">
    <citation type="submission" date="2022-12" db="EMBL/GenBank/DDBJ databases">
        <title>Chromosome-scale assembly of the Ensete ventricosum genome.</title>
        <authorList>
            <person name="Dussert Y."/>
            <person name="Stocks J."/>
            <person name="Wendawek A."/>
            <person name="Woldeyes F."/>
            <person name="Nichols R.A."/>
            <person name="Borrell J.S."/>
        </authorList>
    </citation>
    <scope>NUCLEOTIDE SEQUENCE [LARGE SCALE GENOMIC DNA]</scope>
    <source>
        <strain evidence="2">cv. Maze</strain>
        <tissue evidence="1">Seeds</tissue>
    </source>
</reference>
<keyword evidence="2" id="KW-1185">Reference proteome</keyword>
<comment type="caution">
    <text evidence="1">The sequence shown here is derived from an EMBL/GenBank/DDBJ whole genome shotgun (WGS) entry which is preliminary data.</text>
</comment>
<name>A0AAV8QM57_ENSVE</name>
<protein>
    <submittedName>
        <fullName evidence="1">Uncharacterized protein</fullName>
    </submittedName>
</protein>
<organism evidence="1 2">
    <name type="scientific">Ensete ventricosum</name>
    <name type="common">Abyssinian banana</name>
    <name type="synonym">Musa ensete</name>
    <dbReference type="NCBI Taxonomy" id="4639"/>
    <lineage>
        <taxon>Eukaryota</taxon>
        <taxon>Viridiplantae</taxon>
        <taxon>Streptophyta</taxon>
        <taxon>Embryophyta</taxon>
        <taxon>Tracheophyta</taxon>
        <taxon>Spermatophyta</taxon>
        <taxon>Magnoliopsida</taxon>
        <taxon>Liliopsida</taxon>
        <taxon>Zingiberales</taxon>
        <taxon>Musaceae</taxon>
        <taxon>Ensete</taxon>
    </lineage>
</organism>
<sequence>MRLSDPTVVDSCAAARPRSSPPCHECHRLDGSYPDDDDTGDLWLQIFLTNGDPPHGLLMNSVLDLENYDPEVLDYRRDLSFSIAVALCDGTSIFVDHLLS</sequence>
<dbReference type="AlphaFoldDB" id="A0AAV8QM57"/>
<dbReference type="Proteomes" id="UP001222027">
    <property type="component" value="Unassembled WGS sequence"/>
</dbReference>
<accession>A0AAV8QM57</accession>
<dbReference type="EMBL" id="JAQQAF010000006">
    <property type="protein sequence ID" value="KAJ8479696.1"/>
    <property type="molecule type" value="Genomic_DNA"/>
</dbReference>
<evidence type="ECO:0000313" key="1">
    <source>
        <dbReference type="EMBL" id="KAJ8479696.1"/>
    </source>
</evidence>
<gene>
    <name evidence="1" type="ORF">OPV22_023423</name>
</gene>